<feature type="transmembrane region" description="Helical" evidence="1">
    <location>
        <begin position="95"/>
        <end position="115"/>
    </location>
</feature>
<keyword evidence="1" id="KW-0472">Membrane</keyword>
<feature type="transmembrane region" description="Helical" evidence="1">
    <location>
        <begin position="34"/>
        <end position="53"/>
    </location>
</feature>
<dbReference type="Proteomes" id="UP000190037">
    <property type="component" value="Unassembled WGS sequence"/>
</dbReference>
<organism evidence="2 3">
    <name type="scientific">Embleya scabrispora</name>
    <dbReference type="NCBI Taxonomy" id="159449"/>
    <lineage>
        <taxon>Bacteria</taxon>
        <taxon>Bacillati</taxon>
        <taxon>Actinomycetota</taxon>
        <taxon>Actinomycetes</taxon>
        <taxon>Kitasatosporales</taxon>
        <taxon>Streptomycetaceae</taxon>
        <taxon>Embleya</taxon>
    </lineage>
</organism>
<gene>
    <name evidence="2" type="ORF">B4N89_27550</name>
</gene>
<evidence type="ECO:0000313" key="2">
    <source>
        <dbReference type="EMBL" id="OPC84183.1"/>
    </source>
</evidence>
<dbReference type="RefSeq" id="WP_078978476.1">
    <property type="nucleotide sequence ID" value="NZ_MWQN01000001.1"/>
</dbReference>
<keyword evidence="1" id="KW-0812">Transmembrane</keyword>
<name>A0A1T3P541_9ACTN</name>
<keyword evidence="1" id="KW-1133">Transmembrane helix</keyword>
<sequence>MRDPDTRNPRRGHHAWKAIVTGALLGSAAQFLPVHVHLVFLAISLCLMFGGILRSGWHDRGNCDICIRHAPVDGAVEAYELSPVLAVYHLLRKPWFVGAYITSILAGLIVVALFQESWARWFYPMPLLFVAATEILARLHAPVSPWCFRCHPNGGGGGGHDDIVDDPTPASPVSR</sequence>
<evidence type="ECO:0000313" key="3">
    <source>
        <dbReference type="Proteomes" id="UP000190037"/>
    </source>
</evidence>
<dbReference type="AlphaFoldDB" id="A0A1T3P541"/>
<protein>
    <submittedName>
        <fullName evidence="2">Uncharacterized protein</fullName>
    </submittedName>
</protein>
<dbReference type="STRING" id="159449.B4N89_27550"/>
<reference evidence="2 3" key="1">
    <citation type="submission" date="2017-03" db="EMBL/GenBank/DDBJ databases">
        <title>Draft genome sequence of Streptomyces scabrisporus NF3, endophyte isolated from Amphipterygium adstringens.</title>
        <authorList>
            <person name="Vazquez M."/>
            <person name="Ceapa C.D."/>
            <person name="Rodriguez Luna D."/>
            <person name="Sanchez Esquivel S."/>
        </authorList>
    </citation>
    <scope>NUCLEOTIDE SEQUENCE [LARGE SCALE GENOMIC DNA]</scope>
    <source>
        <strain evidence="2 3">NF3</strain>
    </source>
</reference>
<keyword evidence="3" id="KW-1185">Reference proteome</keyword>
<proteinExistence type="predicted"/>
<comment type="caution">
    <text evidence="2">The sequence shown here is derived from an EMBL/GenBank/DDBJ whole genome shotgun (WGS) entry which is preliminary data.</text>
</comment>
<evidence type="ECO:0000256" key="1">
    <source>
        <dbReference type="SAM" id="Phobius"/>
    </source>
</evidence>
<accession>A0A1T3P541</accession>
<dbReference type="EMBL" id="MWQN01000001">
    <property type="protein sequence ID" value="OPC84183.1"/>
    <property type="molecule type" value="Genomic_DNA"/>
</dbReference>